<keyword evidence="3" id="KW-1185">Reference proteome</keyword>
<evidence type="ECO:0000313" key="2">
    <source>
        <dbReference type="EMBL" id="SSA59171.1"/>
    </source>
</evidence>
<name>A0A2Y9BP27_9MICO</name>
<dbReference type="SUPFAM" id="SSF49299">
    <property type="entry name" value="PKD domain"/>
    <property type="match status" value="1"/>
</dbReference>
<feature type="domain" description="PKD" evidence="1">
    <location>
        <begin position="70"/>
        <end position="148"/>
    </location>
</feature>
<sequence length="472" mass="46819">MGYAQTTAGTRLDTLGSGYTELTGTNISTTRLSGAYRTLTAAGQAGPQWTMTSGTTGSSSVAFYEYVTPPVASFTKTATNLALSVDGTASTAGTGTISGYDWDWGDSTTHGTGSTASHTYASPGTYTVKLTVTNSAGGTASTTQSVTVSTSDIVLMSDTTATSGTASLTITKSTTAGRALVLAILHQGGSVTSVTDTAGNTWVTSANADTQASQESTSQRRVTHYWCVGAAAVTSVTIAAAGSVLLGELTEWSNVAAVRGAITSSSTTASPPAAAASPVVAGDVVVGCIGYLEATAGTRQDVLGSGWTELTGATISTTRMSAAYALRGSGGAAGPVWTFSTGTPSSGSSSIVLSKSTANNPPTVTTGGNMTGVEPGVTVTLTSTGADIDGDLVTLAWAQTSGTPTVALTDYGNGSASFRAPASVAGATLVFTVTATDGRGGTGTATSTVTVLTADRSGLIGGVRKPRLRTHT</sequence>
<protein>
    <submittedName>
        <fullName evidence="2">PKD domain-containing protein</fullName>
    </submittedName>
</protein>
<dbReference type="SMART" id="SM00089">
    <property type="entry name" value="PKD"/>
    <property type="match status" value="1"/>
</dbReference>
<dbReference type="OrthoDB" id="5377264at2"/>
<dbReference type="Pfam" id="PF18911">
    <property type="entry name" value="PKD_4"/>
    <property type="match status" value="1"/>
</dbReference>
<gene>
    <name evidence="2" type="ORF">SAMN04489750_3992</name>
</gene>
<dbReference type="PROSITE" id="PS50093">
    <property type="entry name" value="PKD"/>
    <property type="match status" value="1"/>
</dbReference>
<dbReference type="InterPro" id="IPR000601">
    <property type="entry name" value="PKD_dom"/>
</dbReference>
<dbReference type="GO" id="GO:0005975">
    <property type="term" value="P:carbohydrate metabolic process"/>
    <property type="evidence" value="ECO:0007669"/>
    <property type="project" value="UniProtKB-ARBA"/>
</dbReference>
<dbReference type="InterPro" id="IPR013783">
    <property type="entry name" value="Ig-like_fold"/>
</dbReference>
<organism evidence="2 3">
    <name type="scientific">Branchiibius hedensis</name>
    <dbReference type="NCBI Taxonomy" id="672460"/>
    <lineage>
        <taxon>Bacteria</taxon>
        <taxon>Bacillati</taxon>
        <taxon>Actinomycetota</taxon>
        <taxon>Actinomycetes</taxon>
        <taxon>Micrococcales</taxon>
        <taxon>Dermacoccaceae</taxon>
        <taxon>Branchiibius</taxon>
    </lineage>
</organism>
<dbReference type="InterPro" id="IPR035986">
    <property type="entry name" value="PKD_dom_sf"/>
</dbReference>
<evidence type="ECO:0000259" key="1">
    <source>
        <dbReference type="PROSITE" id="PS50093"/>
    </source>
</evidence>
<reference evidence="3" key="1">
    <citation type="submission" date="2016-10" db="EMBL/GenBank/DDBJ databases">
        <authorList>
            <person name="Varghese N."/>
            <person name="Submissions S."/>
        </authorList>
    </citation>
    <scope>NUCLEOTIDE SEQUENCE [LARGE SCALE GENOMIC DNA]</scope>
    <source>
        <strain evidence="3">DSM 22951</strain>
    </source>
</reference>
<dbReference type="Gene3D" id="2.60.40.3010">
    <property type="match status" value="1"/>
</dbReference>
<dbReference type="InterPro" id="IPR022409">
    <property type="entry name" value="PKD/Chitinase_dom"/>
</dbReference>
<dbReference type="Gene3D" id="2.60.40.10">
    <property type="entry name" value="Immunoglobulins"/>
    <property type="match status" value="1"/>
</dbReference>
<dbReference type="Pfam" id="PF22352">
    <property type="entry name" value="K319L-like_PKD"/>
    <property type="match status" value="1"/>
</dbReference>
<accession>A0A2Y9BP27</accession>
<dbReference type="Proteomes" id="UP000250028">
    <property type="component" value="Unassembled WGS sequence"/>
</dbReference>
<dbReference type="RefSeq" id="WP_109689554.1">
    <property type="nucleotide sequence ID" value="NZ_QGDN01000004.1"/>
</dbReference>
<evidence type="ECO:0000313" key="3">
    <source>
        <dbReference type="Proteomes" id="UP000250028"/>
    </source>
</evidence>
<dbReference type="EMBL" id="UESZ01000004">
    <property type="protein sequence ID" value="SSA59171.1"/>
    <property type="molecule type" value="Genomic_DNA"/>
</dbReference>
<proteinExistence type="predicted"/>
<dbReference type="AlphaFoldDB" id="A0A2Y9BP27"/>
<dbReference type="CDD" id="cd00146">
    <property type="entry name" value="PKD"/>
    <property type="match status" value="1"/>
</dbReference>